<name>A0A1F5ZP72_9BACT</name>
<reference evidence="1 2" key="1">
    <citation type="journal article" date="2016" name="Nat. Commun.">
        <title>Thousands of microbial genomes shed light on interconnected biogeochemical processes in an aquifer system.</title>
        <authorList>
            <person name="Anantharaman K."/>
            <person name="Brown C.T."/>
            <person name="Hug L.A."/>
            <person name="Sharon I."/>
            <person name="Castelle C.J."/>
            <person name="Probst A.J."/>
            <person name="Thomas B.C."/>
            <person name="Singh A."/>
            <person name="Wilkins M.J."/>
            <person name="Karaoz U."/>
            <person name="Brodie E.L."/>
            <person name="Williams K.H."/>
            <person name="Hubbard S.S."/>
            <person name="Banfield J.F."/>
        </authorList>
    </citation>
    <scope>NUCLEOTIDE SEQUENCE [LARGE SCALE GENOMIC DNA]</scope>
</reference>
<dbReference type="AlphaFoldDB" id="A0A1F5ZP72"/>
<organism evidence="1 2">
    <name type="scientific">Candidatus Gottesmanbacteria bacterium RIFCSPHIGHO2_01_FULL_39_10</name>
    <dbReference type="NCBI Taxonomy" id="1798375"/>
    <lineage>
        <taxon>Bacteria</taxon>
        <taxon>Candidatus Gottesmaniibacteriota</taxon>
    </lineage>
</organism>
<dbReference type="Proteomes" id="UP000177383">
    <property type="component" value="Unassembled WGS sequence"/>
</dbReference>
<protein>
    <submittedName>
        <fullName evidence="1">Uncharacterized protein</fullName>
    </submittedName>
</protein>
<dbReference type="EMBL" id="MFJE01000024">
    <property type="protein sequence ID" value="OGG14135.1"/>
    <property type="molecule type" value="Genomic_DNA"/>
</dbReference>
<accession>A0A1F5ZP72</accession>
<sequence length="94" mass="10715">MLKEKEIVDLVPDTFEKEGGVLLRITRCIVGHPTKVETYNTDGFRASLTDAEIAFWTNAHLGQHNAKPEQSIEEVCPRFKIDVIPTEMIYPKFP</sequence>
<evidence type="ECO:0000313" key="2">
    <source>
        <dbReference type="Proteomes" id="UP000177383"/>
    </source>
</evidence>
<evidence type="ECO:0000313" key="1">
    <source>
        <dbReference type="EMBL" id="OGG14135.1"/>
    </source>
</evidence>
<proteinExistence type="predicted"/>
<dbReference type="STRING" id="1798375.A2773_05290"/>
<comment type="caution">
    <text evidence="1">The sequence shown here is derived from an EMBL/GenBank/DDBJ whole genome shotgun (WGS) entry which is preliminary data.</text>
</comment>
<gene>
    <name evidence="1" type="ORF">A2773_05290</name>
</gene>